<dbReference type="EMBL" id="JAVVDO010000002">
    <property type="protein sequence ID" value="MDT8329773.1"/>
    <property type="molecule type" value="Genomic_DNA"/>
</dbReference>
<protein>
    <submittedName>
        <fullName evidence="3">DUF2076 domain-containing protein</fullName>
    </submittedName>
</protein>
<dbReference type="Pfam" id="PF09849">
    <property type="entry name" value="DUF2076"/>
    <property type="match status" value="1"/>
</dbReference>
<gene>
    <name evidence="3" type="ORF">RQ831_01835</name>
</gene>
<reference evidence="3 4" key="1">
    <citation type="journal article" date="2019" name="Microb. Pathog.">
        <title>Comparison of VITEK 2, MALDI-TOF MS, 16S rRNA gene sequencing, and whole-genome sequencing for identification of Roseomonas mucosa.</title>
        <authorList>
            <person name="Rudolph W.W."/>
            <person name="Gunzer F."/>
            <person name="Trauth M."/>
            <person name="Bunk B."/>
            <person name="Bigge R."/>
            <person name="Schrottner P."/>
        </authorList>
    </citation>
    <scope>NUCLEOTIDE SEQUENCE [LARGE SCALE GENOMIC DNA]</scope>
    <source>
        <strain evidence="3 4">DSM 103800</strain>
    </source>
</reference>
<feature type="compositionally biased region" description="Polar residues" evidence="2">
    <location>
        <begin position="234"/>
        <end position="247"/>
    </location>
</feature>
<sequence length="268" mass="27783">MTEEERRIITDYVTRVSGAEAQAARPASPWGGSVPSTRAPANLPPVDPEADRLIQDLFARYPEARYRITQTAFVQEAALVQAQNRIQQLEWELDNTRRQAAAAQAQGGNRGGLFGGMFGGGQRPPVPAQPMSPPPQPMTMPNGYAPQQMLQPGRGGSGFLGTALTTAAGVAGGMVLGNALMGMFSGHEAHAAAASAVDDATGGAFGQDAVATPASSPWTDPGGQNDAYGAQDTGWGQNDAAASQDSGWGQDDATGYDTDDAGSYDDEV</sequence>
<keyword evidence="1" id="KW-0175">Coiled coil</keyword>
<proteinExistence type="predicted"/>
<name>A0ABU3MA59_9PROT</name>
<organism evidence="3 4">
    <name type="scientific">Roseomonas gilardii</name>
    <dbReference type="NCBI Taxonomy" id="257708"/>
    <lineage>
        <taxon>Bacteria</taxon>
        <taxon>Pseudomonadati</taxon>
        <taxon>Pseudomonadota</taxon>
        <taxon>Alphaproteobacteria</taxon>
        <taxon>Acetobacterales</taxon>
        <taxon>Roseomonadaceae</taxon>
        <taxon>Roseomonas</taxon>
    </lineage>
</organism>
<evidence type="ECO:0000256" key="2">
    <source>
        <dbReference type="SAM" id="MobiDB-lite"/>
    </source>
</evidence>
<feature type="compositionally biased region" description="Pro residues" evidence="2">
    <location>
        <begin position="124"/>
        <end position="138"/>
    </location>
</feature>
<feature type="region of interest" description="Disordered" evidence="2">
    <location>
        <begin position="207"/>
        <end position="268"/>
    </location>
</feature>
<dbReference type="InterPro" id="IPR018648">
    <property type="entry name" value="DUF2076"/>
</dbReference>
<feature type="coiled-coil region" evidence="1">
    <location>
        <begin position="79"/>
        <end position="106"/>
    </location>
</feature>
<feature type="region of interest" description="Disordered" evidence="2">
    <location>
        <begin position="20"/>
        <end position="47"/>
    </location>
</feature>
<evidence type="ECO:0000256" key="1">
    <source>
        <dbReference type="SAM" id="Coils"/>
    </source>
</evidence>
<evidence type="ECO:0000313" key="3">
    <source>
        <dbReference type="EMBL" id="MDT8329773.1"/>
    </source>
</evidence>
<comment type="caution">
    <text evidence="3">The sequence shown here is derived from an EMBL/GenBank/DDBJ whole genome shotgun (WGS) entry which is preliminary data.</text>
</comment>
<accession>A0ABU3MA59</accession>
<dbReference type="Proteomes" id="UP001258945">
    <property type="component" value="Unassembled WGS sequence"/>
</dbReference>
<evidence type="ECO:0000313" key="4">
    <source>
        <dbReference type="Proteomes" id="UP001258945"/>
    </source>
</evidence>
<feature type="region of interest" description="Disordered" evidence="2">
    <location>
        <begin position="122"/>
        <end position="156"/>
    </location>
</feature>
<feature type="compositionally biased region" description="Acidic residues" evidence="2">
    <location>
        <begin position="257"/>
        <end position="268"/>
    </location>
</feature>
<dbReference type="RefSeq" id="WP_314279754.1">
    <property type="nucleotide sequence ID" value="NZ_JAVVDO010000002.1"/>
</dbReference>
<keyword evidence="4" id="KW-1185">Reference proteome</keyword>